<evidence type="ECO:0000313" key="2">
    <source>
        <dbReference type="Proteomes" id="UP000472274"/>
    </source>
</evidence>
<accession>A0A674KE34</accession>
<dbReference type="Ensembl" id="ENSTMTT00000031871.1">
    <property type="protein sequence ID" value="ENSTMTP00000030752.1"/>
    <property type="gene ID" value="ENSTMTG00000022172.1"/>
</dbReference>
<dbReference type="AlphaFoldDB" id="A0A674KE34"/>
<dbReference type="InParanoid" id="A0A674KE34"/>
<keyword evidence="2" id="KW-1185">Reference proteome</keyword>
<evidence type="ECO:0000313" key="1">
    <source>
        <dbReference type="Ensembl" id="ENSTMTP00000030752.1"/>
    </source>
</evidence>
<reference evidence="1" key="1">
    <citation type="submission" date="2025-08" db="UniProtKB">
        <authorList>
            <consortium name="Ensembl"/>
        </authorList>
    </citation>
    <scope>IDENTIFICATION</scope>
</reference>
<sequence length="225" mass="23283">PPAGARPGHPNLCVVLHGPGDVCLPAQPLTGDPTSQVLLHVHSVGLWCGAQGSWLGEGHGLGHVQAEAWLSRGCSPLCQAGCYNPSPPSPAACCCVGLAPSGSSTHGSTRCWSVICPASSCRRLRVWGRMPGGAGALGSGSGVQAGAYTTGWQHLALVGLGLRSLAQMPCWMPPCRRRLSEGVRVPQHVAISHRPAVRPLVTHQFPLEETLQCAPIGNPPPTACC</sequence>
<name>A0A674KE34_9SAUR</name>
<dbReference type="Proteomes" id="UP000472274">
    <property type="component" value="Unplaced"/>
</dbReference>
<proteinExistence type="predicted"/>
<reference evidence="1" key="2">
    <citation type="submission" date="2025-09" db="UniProtKB">
        <authorList>
            <consortium name="Ensembl"/>
        </authorList>
    </citation>
    <scope>IDENTIFICATION</scope>
</reference>
<organism evidence="1 2">
    <name type="scientific">Terrapene triunguis</name>
    <name type="common">Three-toed box turtle</name>
    <dbReference type="NCBI Taxonomy" id="2587831"/>
    <lineage>
        <taxon>Eukaryota</taxon>
        <taxon>Metazoa</taxon>
        <taxon>Chordata</taxon>
        <taxon>Craniata</taxon>
        <taxon>Vertebrata</taxon>
        <taxon>Euteleostomi</taxon>
        <taxon>Archelosauria</taxon>
        <taxon>Testudinata</taxon>
        <taxon>Testudines</taxon>
        <taxon>Cryptodira</taxon>
        <taxon>Durocryptodira</taxon>
        <taxon>Testudinoidea</taxon>
        <taxon>Emydidae</taxon>
        <taxon>Terrapene</taxon>
    </lineage>
</organism>
<protein>
    <submittedName>
        <fullName evidence="1">Uncharacterized protein</fullName>
    </submittedName>
</protein>